<protein>
    <submittedName>
        <fullName evidence="2">Uncharacterized protein</fullName>
    </submittedName>
</protein>
<feature type="compositionally biased region" description="Low complexity" evidence="1">
    <location>
        <begin position="1059"/>
        <end position="1076"/>
    </location>
</feature>
<feature type="region of interest" description="Disordered" evidence="1">
    <location>
        <begin position="517"/>
        <end position="540"/>
    </location>
</feature>
<feature type="compositionally biased region" description="Acidic residues" evidence="1">
    <location>
        <begin position="446"/>
        <end position="455"/>
    </location>
</feature>
<feature type="region of interest" description="Disordered" evidence="1">
    <location>
        <begin position="1057"/>
        <end position="1076"/>
    </location>
</feature>
<dbReference type="VEuPathDB" id="TriTrypDB:BSAL_22520"/>
<feature type="compositionally biased region" description="Acidic residues" evidence="1">
    <location>
        <begin position="518"/>
        <end position="528"/>
    </location>
</feature>
<dbReference type="EMBL" id="CYKH01001755">
    <property type="protein sequence ID" value="CUG89642.1"/>
    <property type="molecule type" value="Genomic_DNA"/>
</dbReference>
<feature type="compositionally biased region" description="Polar residues" evidence="1">
    <location>
        <begin position="764"/>
        <end position="775"/>
    </location>
</feature>
<reference evidence="3" key="1">
    <citation type="submission" date="2015-09" db="EMBL/GenBank/DDBJ databases">
        <authorList>
            <consortium name="Pathogen Informatics"/>
        </authorList>
    </citation>
    <scope>NUCLEOTIDE SEQUENCE [LARGE SCALE GENOMIC DNA]</scope>
    <source>
        <strain evidence="3">Lake Konstanz</strain>
    </source>
</reference>
<sequence length="1204" mass="129481">KNRGGRRYLCRRHKRGEEHMATPLTFYIRLEALLQVVDWGTHTKPTRTTTSGGTTLTAFLDTETLRHIPGAPRQGRVTIHSPAAHSSRNPTTSTTAGTVSVVSFAVFPFADFLLSLLRGIGCHVVIFTTNFSLSAATELIAAAGWSSLSVVSVRDALPQSSPVLAGAPVGIGRRLAGGGAGSTATVRTVVLNTTHLGISSCNWSSFVIVDLQQNQHPAAAVPSYSWSSSLLPYVLQVDHLTVDLVASTVANHQNDRNGNVVSATSLAASSSSKRQQNFQHEKPAQIHVEAVNKLLRAAMTSLGLLYMLHKALRVFELFTSGIASGDVRDHPVDAALPAFGDVRTAIQLAESSLFRGVTFDIQAAGTSLKDNFVTWEATEFALRLREYGASVALLTGSSSSRKAEGQLDEVQPNAASVAAEDHTSLCRHFCVVVSSFAAGSSSTSSSDEENDDEHIDENRRPLAHPVATPSVSPAAMTMTANQDWVAACVNAWCILPCHSTVAFTVASLDELAELNAAAEEDDDDDDDGTGMGEQKEGLYQQSATAARELGENVGVDIHQPLSESTFQFAHHKRLHEFLVAHLMLLLAPPVDCVDAPQGCSSSSSLPPFPRQTLHSILAECHVSSAPLEDSAFLKMMCQEVGFTCADAQQQHEQHNGEEVVCHHQNLFSGFYSRRRSAGLQSNSAGVGGSPISEPSESSISEQVLTHAKRIKETLAYEISKSISRPPRQDAATQTWVVRTASTKTMTDVVTMKNKDPQEAPSPAVYNNNSASSAITLPTGPVVGSKQPAPSNVTAGRKDTGPPVQRRDDGVLPNYGSAPAYRDETTSPRSDPVSSGGSIGFQPLIRNNAHSDAGRGDSRLHHDQSYPYESSTHNNSSHSVPNNFIVPRAARDDNSGFHSKQYEQRDHPRPPTPPKEPPRPDHRIEGMVALANATPAGSIGYAITGDFLPDFITVELPLYAYGLQLDPKTPNKALKAFVSADKRKLEGVTVQLLPAPDWFARNAPRAASSFASWCTLLLSFSSESEARLFVGDTWFHTLTGKSQKMVKLLEGETLSPVVGTTSVSSTTTTQQSTAVAQSRDVFTSAPLFSSSDVDRRSHNDDRQRSDSPRSHNHKRARSPPESHYPSGGIDALSAQLTADEQSVLVNVGSSVGQLHADPRKLELHCHKHLGSFPREQQLILSAVRKALLLQQQSEGEPRQRGGGGA</sequence>
<feature type="compositionally biased region" description="Basic and acidic residues" evidence="1">
    <location>
        <begin position="888"/>
        <end position="908"/>
    </location>
</feature>
<evidence type="ECO:0000256" key="1">
    <source>
        <dbReference type="SAM" id="MobiDB-lite"/>
    </source>
</evidence>
<evidence type="ECO:0000313" key="3">
    <source>
        <dbReference type="Proteomes" id="UP000051952"/>
    </source>
</evidence>
<feature type="compositionally biased region" description="Polar residues" evidence="1">
    <location>
        <begin position="866"/>
        <end position="881"/>
    </location>
</feature>
<feature type="non-terminal residue" evidence="2">
    <location>
        <position position="1"/>
    </location>
</feature>
<feature type="compositionally biased region" description="Basic and acidic residues" evidence="1">
    <location>
        <begin position="795"/>
        <end position="809"/>
    </location>
</feature>
<feature type="region of interest" description="Disordered" evidence="1">
    <location>
        <begin position="439"/>
        <end position="470"/>
    </location>
</feature>
<name>A0A0S4JDT8_BODSA</name>
<feature type="compositionally biased region" description="Low complexity" evidence="1">
    <location>
        <begin position="689"/>
        <end position="699"/>
    </location>
</feature>
<dbReference type="AlphaFoldDB" id="A0A0S4JDT8"/>
<feature type="compositionally biased region" description="Basic and acidic residues" evidence="1">
    <location>
        <begin position="851"/>
        <end position="863"/>
    </location>
</feature>
<keyword evidence="3" id="KW-1185">Reference proteome</keyword>
<feature type="region of interest" description="Disordered" evidence="1">
    <location>
        <begin position="1088"/>
        <end position="1128"/>
    </location>
</feature>
<feature type="region of interest" description="Disordered" evidence="1">
    <location>
        <begin position="72"/>
        <end position="95"/>
    </location>
</feature>
<proteinExistence type="predicted"/>
<accession>A0A0S4JDT8</accession>
<feature type="region of interest" description="Disordered" evidence="1">
    <location>
        <begin position="752"/>
        <end position="921"/>
    </location>
</feature>
<feature type="non-terminal residue" evidence="2">
    <location>
        <position position="1204"/>
    </location>
</feature>
<feature type="compositionally biased region" description="Polar residues" evidence="1">
    <location>
        <begin position="826"/>
        <end position="835"/>
    </location>
</feature>
<feature type="compositionally biased region" description="Basic and acidic residues" evidence="1">
    <location>
        <begin position="1091"/>
        <end position="1108"/>
    </location>
</feature>
<organism evidence="2 3">
    <name type="scientific">Bodo saltans</name>
    <name type="common">Flagellated protozoan</name>
    <dbReference type="NCBI Taxonomy" id="75058"/>
    <lineage>
        <taxon>Eukaryota</taxon>
        <taxon>Discoba</taxon>
        <taxon>Euglenozoa</taxon>
        <taxon>Kinetoplastea</taxon>
        <taxon>Metakinetoplastina</taxon>
        <taxon>Eubodonida</taxon>
        <taxon>Bodonidae</taxon>
        <taxon>Bodo</taxon>
    </lineage>
</organism>
<dbReference type="Proteomes" id="UP000051952">
    <property type="component" value="Unassembled WGS sequence"/>
</dbReference>
<evidence type="ECO:0000313" key="2">
    <source>
        <dbReference type="EMBL" id="CUG89642.1"/>
    </source>
</evidence>
<feature type="region of interest" description="Disordered" evidence="1">
    <location>
        <begin position="679"/>
        <end position="699"/>
    </location>
</feature>
<gene>
    <name evidence="2" type="ORF">BSAL_22520</name>
</gene>